<name>A0A562J262_9BACI</name>
<dbReference type="GO" id="GO:0003954">
    <property type="term" value="F:NADH dehydrogenase activity"/>
    <property type="evidence" value="ECO:0007669"/>
    <property type="project" value="InterPro"/>
</dbReference>
<dbReference type="PANTHER" id="PTHR43706">
    <property type="entry name" value="NADH DEHYDROGENASE"/>
    <property type="match status" value="1"/>
</dbReference>
<evidence type="ECO:0000256" key="2">
    <source>
        <dbReference type="ARBA" id="ARBA00022630"/>
    </source>
</evidence>
<dbReference type="InterPro" id="IPR036188">
    <property type="entry name" value="FAD/NAD-bd_sf"/>
</dbReference>
<dbReference type="InterPro" id="IPR023753">
    <property type="entry name" value="FAD/NAD-binding_dom"/>
</dbReference>
<evidence type="ECO:0000256" key="1">
    <source>
        <dbReference type="ARBA" id="ARBA00005272"/>
    </source>
</evidence>
<dbReference type="OrthoDB" id="2641866at2"/>
<gene>
    <name evidence="7" type="ORF">IQ19_05681</name>
</gene>
<feature type="domain" description="FAD/NAD(P)-binding" evidence="6">
    <location>
        <begin position="3"/>
        <end position="316"/>
    </location>
</feature>
<keyword evidence="2" id="KW-0285">Flavoprotein</keyword>
<comment type="caution">
    <text evidence="7">The sequence shown here is derived from an EMBL/GenBank/DDBJ whole genome shotgun (WGS) entry which is preliminary data.</text>
</comment>
<evidence type="ECO:0000256" key="4">
    <source>
        <dbReference type="ARBA" id="ARBA00023002"/>
    </source>
</evidence>
<sequence length="405" mass="44551">MKKIMIIGGGFAGFWSAAGAIRRAIELEKENEVEVTVVSRDSFLNLRPRNYESDLSQVRIPFERILKPIGGKNVEGNVEGIDFDNKTVTVSSSSDTITLSYDKLVLAAGSILQRPNIPGLEEHAFSVDTFQEASNLHQHLDNLVSKKSLAGCYTAIVVGAGFTGLEVAAEMVSMLKHVAEKNGDDPSTVRIVLVDHSDIAPDFNEEAREVIKGALSDLGIESYTKVAVQSISEDSVVLSNGEKLPALTTIWTAGVKASPLTSLFPVERDNFDRLPVDQFLRVIGTEDVYAAGDCIRVLTDETNVAMMSCQHASPQGKFVGYNVVSDLFEKDSLPYGHPYYVTCLDLGEWGALLTEGWDRKVMMKGKDAKEVKIDVNTKFIAPPLDDKEEILKESQPNYIYTFEDF</sequence>
<protein>
    <submittedName>
        <fullName evidence="7">NADH dehydrogenase</fullName>
    </submittedName>
</protein>
<dbReference type="Gene3D" id="3.50.50.100">
    <property type="match status" value="1"/>
</dbReference>
<dbReference type="EMBL" id="VLKI01000047">
    <property type="protein sequence ID" value="TWH76964.1"/>
    <property type="molecule type" value="Genomic_DNA"/>
</dbReference>
<dbReference type="InterPro" id="IPR045024">
    <property type="entry name" value="NDH-2"/>
</dbReference>
<dbReference type="Pfam" id="PF07992">
    <property type="entry name" value="Pyr_redox_2"/>
    <property type="match status" value="1"/>
</dbReference>
<dbReference type="SUPFAM" id="SSF51905">
    <property type="entry name" value="FAD/NAD(P)-binding domain"/>
    <property type="match status" value="2"/>
</dbReference>
<evidence type="ECO:0000256" key="5">
    <source>
        <dbReference type="ARBA" id="ARBA00023027"/>
    </source>
</evidence>
<evidence type="ECO:0000313" key="8">
    <source>
        <dbReference type="Proteomes" id="UP000318667"/>
    </source>
</evidence>
<accession>A0A562J262</accession>
<keyword evidence="8" id="KW-1185">Reference proteome</keyword>
<evidence type="ECO:0000313" key="7">
    <source>
        <dbReference type="EMBL" id="TWH76964.1"/>
    </source>
</evidence>
<dbReference type="RefSeq" id="WP_144547026.1">
    <property type="nucleotide sequence ID" value="NZ_CBCSDC010000021.1"/>
</dbReference>
<organism evidence="7 8">
    <name type="scientific">Cytobacillus oceanisediminis</name>
    <dbReference type="NCBI Taxonomy" id="665099"/>
    <lineage>
        <taxon>Bacteria</taxon>
        <taxon>Bacillati</taxon>
        <taxon>Bacillota</taxon>
        <taxon>Bacilli</taxon>
        <taxon>Bacillales</taxon>
        <taxon>Bacillaceae</taxon>
        <taxon>Cytobacillus</taxon>
    </lineage>
</organism>
<evidence type="ECO:0000256" key="3">
    <source>
        <dbReference type="ARBA" id="ARBA00022827"/>
    </source>
</evidence>
<keyword evidence="3" id="KW-0274">FAD</keyword>
<comment type="similarity">
    <text evidence="1">Belongs to the NADH dehydrogenase family.</text>
</comment>
<proteinExistence type="inferred from homology"/>
<keyword evidence="4" id="KW-0560">Oxidoreductase</keyword>
<dbReference type="PRINTS" id="PR00368">
    <property type="entry name" value="FADPNR"/>
</dbReference>
<dbReference type="PRINTS" id="PR00411">
    <property type="entry name" value="PNDRDTASEI"/>
</dbReference>
<keyword evidence="5" id="KW-0520">NAD</keyword>
<dbReference type="AlphaFoldDB" id="A0A562J262"/>
<dbReference type="PANTHER" id="PTHR43706:SF45">
    <property type="entry name" value="NADH DEHYDROGENASE-LIKE PROTEIN RV1812C"/>
    <property type="match status" value="1"/>
</dbReference>
<reference evidence="7 8" key="1">
    <citation type="journal article" date="2015" name="Stand. Genomic Sci.">
        <title>Genomic Encyclopedia of Bacterial and Archaeal Type Strains, Phase III: the genomes of soil and plant-associated and newly described type strains.</title>
        <authorList>
            <person name="Whitman W.B."/>
            <person name="Woyke T."/>
            <person name="Klenk H.P."/>
            <person name="Zhou Y."/>
            <person name="Lilburn T.G."/>
            <person name="Beck B.J."/>
            <person name="De Vos P."/>
            <person name="Vandamme P."/>
            <person name="Eisen J.A."/>
            <person name="Garrity G."/>
            <person name="Hugenholtz P."/>
            <person name="Kyrpides N.C."/>
        </authorList>
    </citation>
    <scope>NUCLEOTIDE SEQUENCE [LARGE SCALE GENOMIC DNA]</scope>
    <source>
        <strain evidence="7 8">CGMCC 1.10115</strain>
    </source>
</reference>
<dbReference type="GeneID" id="65406719"/>
<dbReference type="Proteomes" id="UP000318667">
    <property type="component" value="Unassembled WGS sequence"/>
</dbReference>
<evidence type="ECO:0000259" key="6">
    <source>
        <dbReference type="Pfam" id="PF07992"/>
    </source>
</evidence>